<evidence type="ECO:0000313" key="3">
    <source>
        <dbReference type="Proteomes" id="UP000679307"/>
    </source>
</evidence>
<organism evidence="2 3">
    <name type="scientific">Nocardioides aquaticus</name>
    <dbReference type="NCBI Taxonomy" id="160826"/>
    <lineage>
        <taxon>Bacteria</taxon>
        <taxon>Bacillati</taxon>
        <taxon>Actinomycetota</taxon>
        <taxon>Actinomycetes</taxon>
        <taxon>Propionibacteriales</taxon>
        <taxon>Nocardioidaceae</taxon>
        <taxon>Nocardioides</taxon>
    </lineage>
</organism>
<dbReference type="Proteomes" id="UP000679307">
    <property type="component" value="Chromosome"/>
</dbReference>
<keyword evidence="1" id="KW-1133">Transmembrane helix</keyword>
<dbReference type="EMBL" id="CP075371">
    <property type="protein sequence ID" value="QVT77833.1"/>
    <property type="molecule type" value="Genomic_DNA"/>
</dbReference>
<sequence>MDLVVKVSVIAAVLVVWWVLADLRRYRDLAVRAGRALHVAEPSPPPPPGPPIEEVAADIRRIGGQIRQASPGMPVARMRGWVAAYDDVLVVACEALALEHRLRSTPEGAGRDLERERVERLIERAGLRVRAW</sequence>
<keyword evidence="1" id="KW-0472">Membrane</keyword>
<name>A0ABX8EBP6_9ACTN</name>
<gene>
    <name evidence="2" type="ORF">ENKNEFLB_00202</name>
</gene>
<feature type="transmembrane region" description="Helical" evidence="1">
    <location>
        <begin position="6"/>
        <end position="23"/>
    </location>
</feature>
<proteinExistence type="predicted"/>
<keyword evidence="1" id="KW-0812">Transmembrane</keyword>
<keyword evidence="3" id="KW-1185">Reference proteome</keyword>
<protein>
    <submittedName>
        <fullName evidence="2">Uncharacterized protein</fullName>
    </submittedName>
</protein>
<evidence type="ECO:0000256" key="1">
    <source>
        <dbReference type="SAM" id="Phobius"/>
    </source>
</evidence>
<evidence type="ECO:0000313" key="2">
    <source>
        <dbReference type="EMBL" id="QVT77833.1"/>
    </source>
</evidence>
<reference evidence="2 3" key="1">
    <citation type="submission" date="2021-05" db="EMBL/GenBank/DDBJ databases">
        <title>Complete genome of Nocardioides aquaticus KCTC 9944T isolated from meromictic and hypersaline Ekho Lake, Antarctica.</title>
        <authorList>
            <person name="Hwang K."/>
            <person name="Kim K.M."/>
            <person name="Choe H."/>
        </authorList>
    </citation>
    <scope>NUCLEOTIDE SEQUENCE [LARGE SCALE GENOMIC DNA]</scope>
    <source>
        <strain evidence="2 3">KCTC 9944</strain>
    </source>
</reference>
<accession>A0ABX8EBP6</accession>